<keyword evidence="1" id="KW-0413">Isomerase</keyword>
<proteinExistence type="predicted"/>
<dbReference type="Pfam" id="PF02962">
    <property type="entry name" value="CHMI"/>
    <property type="match status" value="1"/>
</dbReference>
<dbReference type="PANTHER" id="PTHR37950:SF1">
    <property type="entry name" value="4-HYDROXYPHENYLACETATE CATABOLISM PROTEIN"/>
    <property type="match status" value="1"/>
</dbReference>
<evidence type="ECO:0000313" key="3">
    <source>
        <dbReference type="Proteomes" id="UP000198614"/>
    </source>
</evidence>
<dbReference type="SUPFAM" id="SSF55331">
    <property type="entry name" value="Tautomerase/MIF"/>
    <property type="match status" value="1"/>
</dbReference>
<dbReference type="AlphaFoldDB" id="A0A1G7CJK2"/>
<keyword evidence="4" id="KW-1185">Reference proteome</keyword>
<dbReference type="Gene3D" id="3.30.429.10">
    <property type="entry name" value="Macrophage Migration Inhibitory Factor"/>
    <property type="match status" value="1"/>
</dbReference>
<name>A0A1G7CJK2_9ACTN</name>
<reference evidence="1 3" key="1">
    <citation type="submission" date="2016-10" db="EMBL/GenBank/DDBJ databases">
        <authorList>
            <person name="de Groot N.N."/>
        </authorList>
    </citation>
    <scope>NUCLEOTIDE SEQUENCE [LARGE SCALE GENOMIC DNA]</scope>
    <source>
        <strain evidence="1 3">CGMCC 4.1859</strain>
    </source>
</reference>
<dbReference type="EMBL" id="FNAX01000001">
    <property type="protein sequence ID" value="SDE39421.1"/>
    <property type="molecule type" value="Genomic_DNA"/>
</dbReference>
<reference evidence="2" key="2">
    <citation type="submission" date="2022-10" db="EMBL/GenBank/DDBJ databases">
        <title>The complete genomes of actinobacterial strains from the NBC collection.</title>
        <authorList>
            <person name="Joergensen T.S."/>
            <person name="Alvarez Arevalo M."/>
            <person name="Sterndorff E.B."/>
            <person name="Faurdal D."/>
            <person name="Vuksanovic O."/>
            <person name="Mourched A.-S."/>
            <person name="Charusanti P."/>
            <person name="Shaw S."/>
            <person name="Blin K."/>
            <person name="Weber T."/>
        </authorList>
    </citation>
    <scope>NUCLEOTIDE SEQUENCE</scope>
    <source>
        <strain evidence="2">NBC_00489</strain>
    </source>
</reference>
<dbReference type="OrthoDB" id="7203947at2"/>
<organism evidence="1 3">
    <name type="scientific">Streptomyces griseoaurantiacus</name>
    <dbReference type="NCBI Taxonomy" id="68213"/>
    <lineage>
        <taxon>Bacteria</taxon>
        <taxon>Bacillati</taxon>
        <taxon>Actinomycetota</taxon>
        <taxon>Actinomycetes</taxon>
        <taxon>Kitasatosporales</taxon>
        <taxon>Streptomycetaceae</taxon>
        <taxon>Streptomyces</taxon>
        <taxon>Streptomyces aurantiacus group</taxon>
    </lineage>
</organism>
<dbReference type="EMBL" id="CP108330">
    <property type="protein sequence ID" value="WUR39969.1"/>
    <property type="molecule type" value="Genomic_DNA"/>
</dbReference>
<gene>
    <name evidence="2" type="ORF">OHN36_23880</name>
    <name evidence="1" type="ORF">SAMN05216260_101549</name>
</gene>
<evidence type="ECO:0000313" key="1">
    <source>
        <dbReference type="EMBL" id="SDE39421.1"/>
    </source>
</evidence>
<dbReference type="Proteomes" id="UP000198614">
    <property type="component" value="Unassembled WGS sequence"/>
</dbReference>
<dbReference type="InterPro" id="IPR014347">
    <property type="entry name" value="Tautomerase/MIF_sf"/>
</dbReference>
<protein>
    <submittedName>
        <fullName evidence="1 2">Isomerase</fullName>
    </submittedName>
</protein>
<sequence length="113" mass="12255">MPLVTVDYSDRLKDSLDREGLAKALRAELVATAAARPEACKTRYVRTESAGGGEPAVLHVSIALLPGRTEETKAKLTENVLDLLRTHLGSGAEPLHASAEVRELDASYRQFQI</sequence>
<dbReference type="InterPro" id="IPR004220">
    <property type="entry name" value="5-COMe_2-OHmuconate_Isoase"/>
</dbReference>
<dbReference type="Proteomes" id="UP001432161">
    <property type="component" value="Chromosome"/>
</dbReference>
<accession>A0A1G7CJK2</accession>
<evidence type="ECO:0000313" key="2">
    <source>
        <dbReference type="EMBL" id="WUR39969.1"/>
    </source>
</evidence>
<evidence type="ECO:0000313" key="4">
    <source>
        <dbReference type="Proteomes" id="UP001432161"/>
    </source>
</evidence>
<dbReference type="GO" id="GO:0008704">
    <property type="term" value="F:5-carboxymethyl-2-hydroxymuconate delta-isomerase activity"/>
    <property type="evidence" value="ECO:0007669"/>
    <property type="project" value="InterPro"/>
</dbReference>
<dbReference type="PANTHER" id="PTHR37950">
    <property type="entry name" value="4-HYDROXYPHENYLACETATE CATABOLISM PROTEIN"/>
    <property type="match status" value="1"/>
</dbReference>